<dbReference type="RefSeq" id="WP_284920712.1">
    <property type="nucleotide sequence ID" value="NZ_CP126980.1"/>
</dbReference>
<accession>A0ABY8WQB4</accession>
<protein>
    <submittedName>
        <fullName evidence="2">Uncharacterized protein</fullName>
    </submittedName>
</protein>
<organism evidence="2 3">
    <name type="scientific">Actinoplanes oblitus</name>
    <dbReference type="NCBI Taxonomy" id="3040509"/>
    <lineage>
        <taxon>Bacteria</taxon>
        <taxon>Bacillati</taxon>
        <taxon>Actinomycetota</taxon>
        <taxon>Actinomycetes</taxon>
        <taxon>Micromonosporales</taxon>
        <taxon>Micromonosporaceae</taxon>
        <taxon>Actinoplanes</taxon>
    </lineage>
</organism>
<keyword evidence="1" id="KW-1133">Transmembrane helix</keyword>
<dbReference type="Proteomes" id="UP001240150">
    <property type="component" value="Chromosome"/>
</dbReference>
<keyword evidence="3" id="KW-1185">Reference proteome</keyword>
<proteinExistence type="predicted"/>
<name>A0ABY8WQB4_9ACTN</name>
<dbReference type="EMBL" id="CP126980">
    <property type="protein sequence ID" value="WIM99273.1"/>
    <property type="molecule type" value="Genomic_DNA"/>
</dbReference>
<evidence type="ECO:0000313" key="3">
    <source>
        <dbReference type="Proteomes" id="UP001240150"/>
    </source>
</evidence>
<feature type="transmembrane region" description="Helical" evidence="1">
    <location>
        <begin position="115"/>
        <end position="135"/>
    </location>
</feature>
<evidence type="ECO:0000256" key="1">
    <source>
        <dbReference type="SAM" id="Phobius"/>
    </source>
</evidence>
<keyword evidence="1" id="KW-0812">Transmembrane</keyword>
<sequence>MRDRLVDAWLLEVAQPAGFRSAGPAAPAQFIDLVERGVLTVRPGGPGVVGTLADPGAATGAAAGGLLAVLFAGGRTEVLLTRGRFAAAAGPLRRAGRRRAREAGLWRTAVSVPRALVAVLGLAAVTGGLLSLAAAAFMPSWVSPAVLAGLTFAVPLAVLQLRDWAAPRVLTTAGQAALDELLAHIAACRADPDARFGDRVAYGLMVDWRDGAQEPPVWATGIAVAGPEAAGEVVAADRQATVELVRLVVAAFAPGLRSPAFDGGGGGGGS</sequence>
<gene>
    <name evidence="2" type="ORF">ACTOB_002921</name>
</gene>
<evidence type="ECO:0000313" key="2">
    <source>
        <dbReference type="EMBL" id="WIM99273.1"/>
    </source>
</evidence>
<feature type="transmembrane region" description="Helical" evidence="1">
    <location>
        <begin position="141"/>
        <end position="159"/>
    </location>
</feature>
<reference evidence="2 3" key="1">
    <citation type="submission" date="2023-06" db="EMBL/GenBank/DDBJ databases">
        <authorList>
            <person name="Yushchuk O."/>
            <person name="Binda E."/>
            <person name="Ruckert-Reed C."/>
            <person name="Fedorenko V."/>
            <person name="Kalinowski J."/>
            <person name="Marinelli F."/>
        </authorList>
    </citation>
    <scope>NUCLEOTIDE SEQUENCE [LARGE SCALE GENOMIC DNA]</scope>
    <source>
        <strain evidence="2 3">NRRL 3884</strain>
    </source>
</reference>
<keyword evidence="1" id="KW-0472">Membrane</keyword>